<evidence type="ECO:0000256" key="2">
    <source>
        <dbReference type="SAM" id="SignalP"/>
    </source>
</evidence>
<accession>A0A9D3YL40</accession>
<dbReference type="EMBL" id="JAIWYP010000015">
    <property type="protein sequence ID" value="KAH3701991.1"/>
    <property type="molecule type" value="Genomic_DNA"/>
</dbReference>
<keyword evidence="4" id="KW-1185">Reference proteome</keyword>
<feature type="transmembrane region" description="Helical" evidence="1">
    <location>
        <begin position="67"/>
        <end position="100"/>
    </location>
</feature>
<keyword evidence="1" id="KW-0812">Transmembrane</keyword>
<keyword evidence="1" id="KW-0472">Membrane</keyword>
<feature type="chain" id="PRO_5038340076" evidence="2">
    <location>
        <begin position="21"/>
        <end position="116"/>
    </location>
</feature>
<evidence type="ECO:0000313" key="4">
    <source>
        <dbReference type="Proteomes" id="UP000828390"/>
    </source>
</evidence>
<evidence type="ECO:0000313" key="3">
    <source>
        <dbReference type="EMBL" id="KAH3701991.1"/>
    </source>
</evidence>
<name>A0A9D3YL40_DREPO</name>
<reference evidence="3" key="1">
    <citation type="journal article" date="2019" name="bioRxiv">
        <title>The Genome of the Zebra Mussel, Dreissena polymorpha: A Resource for Invasive Species Research.</title>
        <authorList>
            <person name="McCartney M.A."/>
            <person name="Auch B."/>
            <person name="Kono T."/>
            <person name="Mallez S."/>
            <person name="Zhang Y."/>
            <person name="Obille A."/>
            <person name="Becker A."/>
            <person name="Abrahante J.E."/>
            <person name="Garbe J."/>
            <person name="Badalamenti J.P."/>
            <person name="Herman A."/>
            <person name="Mangelson H."/>
            <person name="Liachko I."/>
            <person name="Sullivan S."/>
            <person name="Sone E.D."/>
            <person name="Koren S."/>
            <person name="Silverstein K.A.T."/>
            <person name="Beckman K.B."/>
            <person name="Gohl D.M."/>
        </authorList>
    </citation>
    <scope>NUCLEOTIDE SEQUENCE</scope>
    <source>
        <strain evidence="3">Duluth1</strain>
        <tissue evidence="3">Whole animal</tissue>
    </source>
</reference>
<feature type="signal peptide" evidence="2">
    <location>
        <begin position="1"/>
        <end position="20"/>
    </location>
</feature>
<keyword evidence="1" id="KW-1133">Transmembrane helix</keyword>
<reference evidence="3" key="2">
    <citation type="submission" date="2020-11" db="EMBL/GenBank/DDBJ databases">
        <authorList>
            <person name="McCartney M.A."/>
            <person name="Auch B."/>
            <person name="Kono T."/>
            <person name="Mallez S."/>
            <person name="Becker A."/>
            <person name="Gohl D.M."/>
            <person name="Silverstein K.A.T."/>
            <person name="Koren S."/>
            <person name="Bechman K.B."/>
            <person name="Herman A."/>
            <person name="Abrahante J.E."/>
            <person name="Garbe J."/>
        </authorList>
    </citation>
    <scope>NUCLEOTIDE SEQUENCE</scope>
    <source>
        <strain evidence="3">Duluth1</strain>
        <tissue evidence="3">Whole animal</tissue>
    </source>
</reference>
<keyword evidence="2" id="KW-0732">Signal</keyword>
<organism evidence="3 4">
    <name type="scientific">Dreissena polymorpha</name>
    <name type="common">Zebra mussel</name>
    <name type="synonym">Mytilus polymorpha</name>
    <dbReference type="NCBI Taxonomy" id="45954"/>
    <lineage>
        <taxon>Eukaryota</taxon>
        <taxon>Metazoa</taxon>
        <taxon>Spiralia</taxon>
        <taxon>Lophotrochozoa</taxon>
        <taxon>Mollusca</taxon>
        <taxon>Bivalvia</taxon>
        <taxon>Autobranchia</taxon>
        <taxon>Heteroconchia</taxon>
        <taxon>Euheterodonta</taxon>
        <taxon>Imparidentia</taxon>
        <taxon>Neoheterodontei</taxon>
        <taxon>Myida</taxon>
        <taxon>Dreissenoidea</taxon>
        <taxon>Dreissenidae</taxon>
        <taxon>Dreissena</taxon>
    </lineage>
</organism>
<comment type="caution">
    <text evidence="3">The sequence shown here is derived from an EMBL/GenBank/DDBJ whole genome shotgun (WGS) entry which is preliminary data.</text>
</comment>
<proteinExistence type="predicted"/>
<gene>
    <name evidence="3" type="ORF">DPMN_076990</name>
</gene>
<dbReference type="AlphaFoldDB" id="A0A9D3YL40"/>
<sequence length="116" mass="13098">MDISFVGLLFLVACTETVSSYRYCYTSYSRYELCSGGCCWNELRLYYDCCSAVTGYNSIDQHYDATIIGLLVFTGIGSFAVIIGCVFCFCLYAHLAVWCIDGCNRTRGGWVRYEIL</sequence>
<protein>
    <submittedName>
        <fullName evidence="3">Uncharacterized protein</fullName>
    </submittedName>
</protein>
<evidence type="ECO:0000256" key="1">
    <source>
        <dbReference type="SAM" id="Phobius"/>
    </source>
</evidence>
<dbReference type="Proteomes" id="UP000828390">
    <property type="component" value="Unassembled WGS sequence"/>
</dbReference>